<proteinExistence type="predicted"/>
<keyword evidence="2" id="KW-1185">Reference proteome</keyword>
<dbReference type="Proteomes" id="UP000809431">
    <property type="component" value="Unassembled WGS sequence"/>
</dbReference>
<gene>
    <name evidence="1" type="ORF">JMJ54_03105</name>
</gene>
<evidence type="ECO:0000313" key="1">
    <source>
        <dbReference type="EMBL" id="MBM3114808.1"/>
    </source>
</evidence>
<evidence type="ECO:0000313" key="2">
    <source>
        <dbReference type="Proteomes" id="UP000809431"/>
    </source>
</evidence>
<reference evidence="1 2" key="1">
    <citation type="submission" date="2021-01" db="EMBL/GenBank/DDBJ databases">
        <title>Draft Genome Sequence and Polyhydroxyalkanoate Biosynthetic Potential of Jeongeupia naejangsanensis Type Strain DSM 24253.</title>
        <authorList>
            <person name="Turrini P."/>
            <person name="Artuso I."/>
            <person name="Lugli G.A."/>
            <person name="Frangipani E."/>
            <person name="Ventura M."/>
            <person name="Visca P."/>
        </authorList>
    </citation>
    <scope>NUCLEOTIDE SEQUENCE [LARGE SCALE GENOMIC DNA]</scope>
    <source>
        <strain evidence="1 2">DSM 24253</strain>
    </source>
</reference>
<accession>A0ABS2BGR6</accession>
<name>A0ABS2BGR6_9NEIS</name>
<sequence length="81" mass="9494">MQVRSVFVFRGKYGEVCFAMPDQRGEKEELEVVLETHKKLQPDERSPTYGEYADDLAQDLGFERLTYFYAGRDDEPRVILN</sequence>
<protein>
    <submittedName>
        <fullName evidence="1">Uncharacterized protein</fullName>
    </submittedName>
</protein>
<comment type="caution">
    <text evidence="1">The sequence shown here is derived from an EMBL/GenBank/DDBJ whole genome shotgun (WGS) entry which is preliminary data.</text>
</comment>
<dbReference type="RefSeq" id="WP_203536473.1">
    <property type="nucleotide sequence ID" value="NZ_JAESND010000001.1"/>
</dbReference>
<organism evidence="1 2">
    <name type="scientific">Jeongeupia naejangsanensis</name>
    <dbReference type="NCBI Taxonomy" id="613195"/>
    <lineage>
        <taxon>Bacteria</taxon>
        <taxon>Pseudomonadati</taxon>
        <taxon>Pseudomonadota</taxon>
        <taxon>Betaproteobacteria</taxon>
        <taxon>Neisseriales</taxon>
        <taxon>Chitinibacteraceae</taxon>
        <taxon>Jeongeupia</taxon>
    </lineage>
</organism>
<dbReference type="EMBL" id="JAESND010000001">
    <property type="protein sequence ID" value="MBM3114808.1"/>
    <property type="molecule type" value="Genomic_DNA"/>
</dbReference>